<evidence type="ECO:0000256" key="1">
    <source>
        <dbReference type="ARBA" id="ARBA00008725"/>
    </source>
</evidence>
<sequence length="364" mass="38932">MYTQPTFSRFLLGVAGVTLIAGLFSCQTQNNPPAAVSPAPTAESGKVSLTGAGASFPAPLYQRWSSAYNETNPNVQISYQSVGSGAGVNQFLAGTVDFGATDAPLTDKERQQYQTQYNGEPVQIPMTGGAVVFAYNLGGDVKNLRLSRQAYCGIVTGELTNWNDPQIAQDNPGANLPNSPINFVHRSDGSGTTFIFTNHIAAACPNWKAGVGKSVSWPTGAGAKGNEGVTAQIQQTQGAIGYIEYSYAVNNNLNFATLENRSGQFVAPSPETAARVLEGQQIPADFALEVPDPTDQQAYPIVGLTWLLLYHSYADPQKAVALQNFVKWALNEGDKYAVELGYLPLTNEVAQRVVTTVDQQIAQR</sequence>
<keyword evidence="2 4" id="KW-0813">Transport</keyword>
<comment type="similarity">
    <text evidence="1 4">Belongs to the PstS family.</text>
</comment>
<dbReference type="SUPFAM" id="SSF53850">
    <property type="entry name" value="Periplasmic binding protein-like II"/>
    <property type="match status" value="1"/>
</dbReference>
<reference evidence="7" key="1">
    <citation type="submission" date="2009-01" db="EMBL/GenBank/DDBJ databases">
        <title>Complete sequence of chromosome Cyanothece sp. PCC 7425.</title>
        <authorList>
            <consortium name="US DOE Joint Genome Institute"/>
            <person name="Lucas S."/>
            <person name="Copeland A."/>
            <person name="Lapidus A."/>
            <person name="Glavina del Rio T."/>
            <person name="Dalin E."/>
            <person name="Tice H."/>
            <person name="Bruce D."/>
            <person name="Goodwin L."/>
            <person name="Pitluck S."/>
            <person name="Sims D."/>
            <person name="Meineke L."/>
            <person name="Brettin T."/>
            <person name="Detter J.C."/>
            <person name="Han C."/>
            <person name="Larimer F."/>
            <person name="Land M."/>
            <person name="Hauser L."/>
            <person name="Kyrpides N."/>
            <person name="Ovchinnikova G."/>
            <person name="Liberton M."/>
            <person name="Stoeckel J."/>
            <person name="Banerjee A."/>
            <person name="Singh A."/>
            <person name="Page L."/>
            <person name="Sato H."/>
            <person name="Zhao L."/>
            <person name="Sherman L."/>
            <person name="Pakrasi H."/>
            <person name="Richardson P."/>
        </authorList>
    </citation>
    <scope>NUCLEOTIDE SEQUENCE</scope>
    <source>
        <strain evidence="7">PCC 7425</strain>
    </source>
</reference>
<keyword evidence="5" id="KW-0732">Signal</keyword>
<dbReference type="EMBL" id="CP001344">
    <property type="protein sequence ID" value="ACL43768.1"/>
    <property type="molecule type" value="Genomic_DNA"/>
</dbReference>
<dbReference type="CDD" id="cd13565">
    <property type="entry name" value="PBP2_PstS"/>
    <property type="match status" value="1"/>
</dbReference>
<dbReference type="HOGENOM" id="CLU_034528_1_1_3"/>
<proteinExistence type="inferred from homology"/>
<dbReference type="Pfam" id="PF12849">
    <property type="entry name" value="PBP_like_2"/>
    <property type="match status" value="1"/>
</dbReference>
<dbReference type="PANTHER" id="PTHR42996:SF1">
    <property type="entry name" value="PHOSPHATE-BINDING PROTEIN PSTS"/>
    <property type="match status" value="1"/>
</dbReference>
<name>B8HNN7_CYAP4</name>
<dbReference type="PANTHER" id="PTHR42996">
    <property type="entry name" value="PHOSPHATE-BINDING PROTEIN PSTS"/>
    <property type="match status" value="1"/>
</dbReference>
<evidence type="ECO:0000313" key="7">
    <source>
        <dbReference type="EMBL" id="ACL43768.1"/>
    </source>
</evidence>
<dbReference type="GO" id="GO:0042301">
    <property type="term" value="F:phosphate ion binding"/>
    <property type="evidence" value="ECO:0007669"/>
    <property type="project" value="InterPro"/>
</dbReference>
<dbReference type="eggNOG" id="COG0226">
    <property type="taxonomic scope" value="Bacteria"/>
</dbReference>
<evidence type="ECO:0000256" key="5">
    <source>
        <dbReference type="SAM" id="SignalP"/>
    </source>
</evidence>
<dbReference type="GO" id="GO:0043190">
    <property type="term" value="C:ATP-binding cassette (ABC) transporter complex"/>
    <property type="evidence" value="ECO:0007669"/>
    <property type="project" value="InterPro"/>
</dbReference>
<dbReference type="InterPro" id="IPR050962">
    <property type="entry name" value="Phosphate-bind_PstS"/>
</dbReference>
<dbReference type="KEGG" id="cyn:Cyan7425_1395"/>
<dbReference type="AlphaFoldDB" id="B8HNN7"/>
<feature type="chain" id="PRO_5002870929" description="Phosphate-binding protein" evidence="5">
    <location>
        <begin position="21"/>
        <end position="364"/>
    </location>
</feature>
<evidence type="ECO:0000256" key="3">
    <source>
        <dbReference type="ARBA" id="ARBA00022592"/>
    </source>
</evidence>
<dbReference type="Gene3D" id="3.40.190.10">
    <property type="entry name" value="Periplasmic binding protein-like II"/>
    <property type="match status" value="2"/>
</dbReference>
<dbReference type="OrthoDB" id="9790048at2"/>
<protein>
    <recommendedName>
        <fullName evidence="4">Phosphate-binding protein</fullName>
    </recommendedName>
</protein>
<feature type="domain" description="PBP" evidence="6">
    <location>
        <begin position="41"/>
        <end position="331"/>
    </location>
</feature>
<feature type="signal peptide" evidence="5">
    <location>
        <begin position="1"/>
        <end position="20"/>
    </location>
</feature>
<dbReference type="GO" id="GO:0035435">
    <property type="term" value="P:phosphate ion transmembrane transport"/>
    <property type="evidence" value="ECO:0007669"/>
    <property type="project" value="InterPro"/>
</dbReference>
<dbReference type="STRING" id="395961.Cyan7425_1395"/>
<organism evidence="7">
    <name type="scientific">Cyanothece sp. (strain PCC 7425 / ATCC 29141)</name>
    <dbReference type="NCBI Taxonomy" id="395961"/>
    <lineage>
        <taxon>Bacteria</taxon>
        <taxon>Bacillati</taxon>
        <taxon>Cyanobacteriota</taxon>
        <taxon>Cyanophyceae</taxon>
        <taxon>Gomontiellales</taxon>
        <taxon>Cyanothecaceae</taxon>
        <taxon>Cyanothece</taxon>
    </lineage>
</organism>
<dbReference type="InterPro" id="IPR024370">
    <property type="entry name" value="PBP_domain"/>
</dbReference>
<keyword evidence="3 4" id="KW-0592">Phosphate transport</keyword>
<evidence type="ECO:0000256" key="2">
    <source>
        <dbReference type="ARBA" id="ARBA00022448"/>
    </source>
</evidence>
<gene>
    <name evidence="7" type="ordered locus">Cyan7425_1395</name>
</gene>
<dbReference type="PIRSF" id="PIRSF002756">
    <property type="entry name" value="PstS"/>
    <property type="match status" value="1"/>
</dbReference>
<accession>B8HNN7</accession>
<dbReference type="NCBIfam" id="TIGR00975">
    <property type="entry name" value="3a0107s03"/>
    <property type="match status" value="1"/>
</dbReference>
<dbReference type="InterPro" id="IPR005673">
    <property type="entry name" value="ABC_phos-bd_PstS"/>
</dbReference>
<evidence type="ECO:0000259" key="6">
    <source>
        <dbReference type="Pfam" id="PF12849"/>
    </source>
</evidence>
<evidence type="ECO:0000256" key="4">
    <source>
        <dbReference type="PIRNR" id="PIRNR002756"/>
    </source>
</evidence>